<dbReference type="InterPro" id="IPR026992">
    <property type="entry name" value="DIOX_N"/>
</dbReference>
<dbReference type="Gene3D" id="2.60.120.330">
    <property type="entry name" value="B-lactam Antibiotic, Isopenicillin N Synthase, Chain"/>
    <property type="match status" value="1"/>
</dbReference>
<evidence type="ECO:0000313" key="8">
    <source>
        <dbReference type="EMBL" id="SPD03292.1"/>
    </source>
</evidence>
<keyword evidence="3" id="KW-0847">Vitamin C</keyword>
<dbReference type="PANTHER" id="PTHR47991">
    <property type="entry name" value="OXOGLUTARATE/IRON-DEPENDENT DIOXYGENASE"/>
    <property type="match status" value="1"/>
</dbReference>
<dbReference type="EMBL" id="OIVN01000874">
    <property type="protein sequence ID" value="SPC86742.1"/>
    <property type="molecule type" value="Genomic_DNA"/>
</dbReference>
<proteinExistence type="inferred from homology"/>
<gene>
    <name evidence="7" type="ORF">FSB_LOCUS14624</name>
    <name evidence="8" type="ORF">FSB_LOCUS31174</name>
</gene>
<dbReference type="Pfam" id="PF14226">
    <property type="entry name" value="DIOX_N"/>
    <property type="match status" value="1"/>
</dbReference>
<evidence type="ECO:0000256" key="1">
    <source>
        <dbReference type="ARBA" id="ARBA00008056"/>
    </source>
</evidence>
<accession>A0A2N9GUF4</accession>
<protein>
    <recommendedName>
        <fullName evidence="6">Fe2OG dioxygenase domain-containing protein</fullName>
    </recommendedName>
</protein>
<dbReference type="InterPro" id="IPR027443">
    <property type="entry name" value="IPNS-like_sf"/>
</dbReference>
<dbReference type="Pfam" id="PF03171">
    <property type="entry name" value="2OG-FeII_Oxy"/>
    <property type="match status" value="1"/>
</dbReference>
<keyword evidence="4 5" id="KW-0408">Iron</keyword>
<dbReference type="SUPFAM" id="SSF51197">
    <property type="entry name" value="Clavaminate synthase-like"/>
    <property type="match status" value="1"/>
</dbReference>
<dbReference type="EMBL" id="OIVN01002399">
    <property type="protein sequence ID" value="SPD03292.1"/>
    <property type="molecule type" value="Genomic_DNA"/>
</dbReference>
<keyword evidence="5" id="KW-0560">Oxidoreductase</keyword>
<evidence type="ECO:0000313" key="7">
    <source>
        <dbReference type="EMBL" id="SPC86742.1"/>
    </source>
</evidence>
<dbReference type="PROSITE" id="PS51471">
    <property type="entry name" value="FE2OG_OXY"/>
    <property type="match status" value="1"/>
</dbReference>
<dbReference type="InterPro" id="IPR050295">
    <property type="entry name" value="Plant_2OG-oxidoreductases"/>
</dbReference>
<keyword evidence="2 5" id="KW-0479">Metal-binding</keyword>
<evidence type="ECO:0000256" key="4">
    <source>
        <dbReference type="ARBA" id="ARBA00023004"/>
    </source>
</evidence>
<name>A0A2N9GUF4_FAGSY</name>
<evidence type="ECO:0000256" key="5">
    <source>
        <dbReference type="RuleBase" id="RU003682"/>
    </source>
</evidence>
<sequence>MAEPAPPSKTHMPRKTVQELVLSGEEIPGNYIQKDRNGVDLDVPLAEIPVVNLTSLSTSKEELEKLQSALSSWGYFQVINHGISFLDEVREVTKQFFKLPEEEKRKYSREADGVDGYGNDKIISEQQILDWTDQLYITISPEDQRRLKFWPENPKSFRDILHDYTIKLEMITEVIFKAMAKSLNLEDNCFLDQYGKEATMIAGFNFYPKCPRPDLVLGLKPHTDAAAITILLQDKEVEGLQLQKDNQWFKVPIIPEALLIGVGDTAEIMSNGIFKSPVHKVVTNSERERISLAVFCHPGSNEEIGPVDTLVDESRPRLYKKVKNYADIYFQNFGHLGKRAIDAVKI</sequence>
<reference evidence="8" key="1">
    <citation type="submission" date="2018-02" db="EMBL/GenBank/DDBJ databases">
        <authorList>
            <person name="Cohen D.B."/>
            <person name="Kent A.D."/>
        </authorList>
    </citation>
    <scope>NUCLEOTIDE SEQUENCE</scope>
</reference>
<dbReference type="GO" id="GO:0016491">
    <property type="term" value="F:oxidoreductase activity"/>
    <property type="evidence" value="ECO:0007669"/>
    <property type="project" value="UniProtKB-KW"/>
</dbReference>
<dbReference type="AlphaFoldDB" id="A0A2N9GUF4"/>
<dbReference type="InterPro" id="IPR005123">
    <property type="entry name" value="Oxoglu/Fe-dep_dioxygenase_dom"/>
</dbReference>
<dbReference type="GO" id="GO:0046872">
    <property type="term" value="F:metal ion binding"/>
    <property type="evidence" value="ECO:0007669"/>
    <property type="project" value="UniProtKB-KW"/>
</dbReference>
<organism evidence="8">
    <name type="scientific">Fagus sylvatica</name>
    <name type="common">Beechnut</name>
    <dbReference type="NCBI Taxonomy" id="28930"/>
    <lineage>
        <taxon>Eukaryota</taxon>
        <taxon>Viridiplantae</taxon>
        <taxon>Streptophyta</taxon>
        <taxon>Embryophyta</taxon>
        <taxon>Tracheophyta</taxon>
        <taxon>Spermatophyta</taxon>
        <taxon>Magnoliopsida</taxon>
        <taxon>eudicotyledons</taxon>
        <taxon>Gunneridae</taxon>
        <taxon>Pentapetalae</taxon>
        <taxon>rosids</taxon>
        <taxon>fabids</taxon>
        <taxon>Fagales</taxon>
        <taxon>Fagaceae</taxon>
        <taxon>Fagus</taxon>
    </lineage>
</organism>
<evidence type="ECO:0000259" key="6">
    <source>
        <dbReference type="PROSITE" id="PS51471"/>
    </source>
</evidence>
<comment type="similarity">
    <text evidence="1 5">Belongs to the iron/ascorbate-dependent oxidoreductase family.</text>
</comment>
<feature type="domain" description="Fe2OG dioxygenase" evidence="6">
    <location>
        <begin position="196"/>
        <end position="298"/>
    </location>
</feature>
<evidence type="ECO:0000256" key="3">
    <source>
        <dbReference type="ARBA" id="ARBA00022896"/>
    </source>
</evidence>
<dbReference type="InterPro" id="IPR044861">
    <property type="entry name" value="IPNS-like_FE2OG_OXY"/>
</dbReference>
<dbReference type="FunFam" id="2.60.120.330:FF:000018">
    <property type="entry name" value="2-oxoglutarate (2OG) and Fe(II)-dependent oxygenase superfamily protein"/>
    <property type="match status" value="1"/>
</dbReference>
<dbReference type="GO" id="GO:0031418">
    <property type="term" value="F:L-ascorbic acid binding"/>
    <property type="evidence" value="ECO:0007669"/>
    <property type="project" value="UniProtKB-KW"/>
</dbReference>
<evidence type="ECO:0000256" key="2">
    <source>
        <dbReference type="ARBA" id="ARBA00022723"/>
    </source>
</evidence>